<feature type="transmembrane region" description="Helical" evidence="1">
    <location>
        <begin position="394"/>
        <end position="413"/>
    </location>
</feature>
<dbReference type="EMBL" id="LSFN01000014">
    <property type="protein sequence ID" value="OAB74853.1"/>
    <property type="molecule type" value="Genomic_DNA"/>
</dbReference>
<evidence type="ECO:0000313" key="3">
    <source>
        <dbReference type="Proteomes" id="UP000077134"/>
    </source>
</evidence>
<dbReference type="Proteomes" id="UP000077134">
    <property type="component" value="Unassembled WGS sequence"/>
</dbReference>
<sequence>MRTRYIASSSLIVMGIGFIITLFLPQNIAIRLLQGGFEAGLVGGFADWFAVTALFRHPMGIPIPHTSLLLNNRDKIVNSLISAMETELLNKESIKRKLSQMKLFNNISAGIFKLIRKREIRENVILSVKSTVENIALENVASFVQTALVGYVRNKELEPLIARAAISVVESEYDEKILDYVLNYGKGWASKPETEVLLGNLVHSKLEQLQLGGMKGFAVQAFLGFMSEDKLGSLLTGLLVSSIEDPSKPESQYRERIISEIRMQLTTAALNPEVTIQIQTWLNNKLSDSNTHGFIVEQLEELRVQLLHKLDEEVNNGGRIIVSSYRWISNILVKQEQRVQKWEQGLLNIIVNLVEKNYYRLGLLVKDNLDQMDDQTLVQMLEDKVGSDLQWIRVNGAICGFIIGLFLALLHMLV</sequence>
<proteinExistence type="predicted"/>
<reference evidence="2 3" key="1">
    <citation type="submission" date="2016-02" db="EMBL/GenBank/DDBJ databases">
        <title>Paenibacillus sp. LPB0068, isolated from Crassostrea gigas.</title>
        <authorList>
            <person name="Shin S.-K."/>
            <person name="Yi H."/>
        </authorList>
    </citation>
    <scope>NUCLEOTIDE SEQUENCE [LARGE SCALE GENOMIC DNA]</scope>
    <source>
        <strain evidence="2 3">LPB0068</strain>
    </source>
</reference>
<dbReference type="STRING" id="1763538.LPB68_01385"/>
<name>A0A162KW06_9BACL</name>
<accession>A0A162KW06</accession>
<keyword evidence="3" id="KW-1185">Reference proteome</keyword>
<dbReference type="AlphaFoldDB" id="A0A162KW06"/>
<evidence type="ECO:0000313" key="2">
    <source>
        <dbReference type="EMBL" id="OAB74853.1"/>
    </source>
</evidence>
<feature type="transmembrane region" description="Helical" evidence="1">
    <location>
        <begin position="6"/>
        <end position="24"/>
    </location>
</feature>
<evidence type="ECO:0000256" key="1">
    <source>
        <dbReference type="SAM" id="Phobius"/>
    </source>
</evidence>
<protein>
    <recommendedName>
        <fullName evidence="4">DUF445 domain-containing protein</fullName>
    </recommendedName>
</protein>
<organism evidence="2 3">
    <name type="scientific">Paenibacillus crassostreae</name>
    <dbReference type="NCBI Taxonomy" id="1763538"/>
    <lineage>
        <taxon>Bacteria</taxon>
        <taxon>Bacillati</taxon>
        <taxon>Bacillota</taxon>
        <taxon>Bacilli</taxon>
        <taxon>Bacillales</taxon>
        <taxon>Paenibacillaceae</taxon>
        <taxon>Paenibacillus</taxon>
    </lineage>
</organism>
<dbReference type="PANTHER" id="PTHR38442:SF1">
    <property type="entry name" value="INNER MEMBRANE PROTEIN"/>
    <property type="match status" value="1"/>
</dbReference>
<keyword evidence="1" id="KW-1133">Transmembrane helix</keyword>
<keyword evidence="1" id="KW-0812">Transmembrane</keyword>
<evidence type="ECO:0008006" key="4">
    <source>
        <dbReference type="Google" id="ProtNLM"/>
    </source>
</evidence>
<dbReference type="InterPro" id="IPR007383">
    <property type="entry name" value="DUF445"/>
</dbReference>
<keyword evidence="1" id="KW-0472">Membrane</keyword>
<comment type="caution">
    <text evidence="2">The sequence shown here is derived from an EMBL/GenBank/DDBJ whole genome shotgun (WGS) entry which is preliminary data.</text>
</comment>
<dbReference type="RefSeq" id="WP_068658574.1">
    <property type="nucleotide sequence ID" value="NZ_LSFN01000014.1"/>
</dbReference>
<dbReference type="GO" id="GO:0005886">
    <property type="term" value="C:plasma membrane"/>
    <property type="evidence" value="ECO:0007669"/>
    <property type="project" value="TreeGrafter"/>
</dbReference>
<dbReference type="Pfam" id="PF04286">
    <property type="entry name" value="DUF445"/>
    <property type="match status" value="1"/>
</dbReference>
<gene>
    <name evidence="2" type="ORF">PNBC_12570</name>
</gene>
<dbReference type="PANTHER" id="PTHR38442">
    <property type="entry name" value="INNER MEMBRANE PROTEIN-RELATED"/>
    <property type="match status" value="1"/>
</dbReference>
<dbReference type="OrthoDB" id="9769590at2"/>